<dbReference type="RefSeq" id="WP_104435086.1">
    <property type="nucleotide sequence ID" value="NZ_PTJD01000016.1"/>
</dbReference>
<name>A0A2S6ID77_9ACTN</name>
<reference evidence="2 3" key="1">
    <citation type="submission" date="2018-02" db="EMBL/GenBank/DDBJ databases">
        <title>Genomic Encyclopedia of Archaeal and Bacterial Type Strains, Phase II (KMG-II): from individual species to whole genera.</title>
        <authorList>
            <person name="Goeker M."/>
        </authorList>
    </citation>
    <scope>NUCLEOTIDE SEQUENCE [LARGE SCALE GENOMIC DNA]</scope>
    <source>
        <strain evidence="2 3">DSM 22857</strain>
    </source>
</reference>
<dbReference type="OrthoDB" id="9978764at2"/>
<evidence type="ECO:0008006" key="4">
    <source>
        <dbReference type="Google" id="ProtNLM"/>
    </source>
</evidence>
<accession>A0A2S6ID77</accession>
<comment type="caution">
    <text evidence="2">The sequence shown here is derived from an EMBL/GenBank/DDBJ whole genome shotgun (WGS) entry which is preliminary data.</text>
</comment>
<evidence type="ECO:0000313" key="2">
    <source>
        <dbReference type="EMBL" id="PPK92174.1"/>
    </source>
</evidence>
<sequence>MLRPSPALLGSTLLGAVLLTGCTAAPTGPAAAVGEEEARERVAHVVDLAAQRTPEAMVALCERNDDCIGMSGGAHHSPDLAPGPDRAPQVLCTVGVPATPSQAGSRLVVLDGVDGHGRPYVTHVLVERDEDGLEVQEPAFWLGIRYTGLQPGRAWSGGSGLAEEDLERHNDAARRACTDTTDWVVEVSGGRVSAADVSPASRGSDAARS</sequence>
<protein>
    <recommendedName>
        <fullName evidence="4">Lipoprotein</fullName>
    </recommendedName>
</protein>
<keyword evidence="3" id="KW-1185">Reference proteome</keyword>
<evidence type="ECO:0000256" key="1">
    <source>
        <dbReference type="SAM" id="SignalP"/>
    </source>
</evidence>
<proteinExistence type="predicted"/>
<dbReference type="EMBL" id="PTJD01000016">
    <property type="protein sequence ID" value="PPK92174.1"/>
    <property type="molecule type" value="Genomic_DNA"/>
</dbReference>
<dbReference type="AlphaFoldDB" id="A0A2S6ID77"/>
<evidence type="ECO:0000313" key="3">
    <source>
        <dbReference type="Proteomes" id="UP000239485"/>
    </source>
</evidence>
<gene>
    <name evidence="2" type="ORF">CLV92_11636</name>
</gene>
<feature type="signal peptide" evidence="1">
    <location>
        <begin position="1"/>
        <end position="24"/>
    </location>
</feature>
<organism evidence="2 3">
    <name type="scientific">Kineococcus xinjiangensis</name>
    <dbReference type="NCBI Taxonomy" id="512762"/>
    <lineage>
        <taxon>Bacteria</taxon>
        <taxon>Bacillati</taxon>
        <taxon>Actinomycetota</taxon>
        <taxon>Actinomycetes</taxon>
        <taxon>Kineosporiales</taxon>
        <taxon>Kineosporiaceae</taxon>
        <taxon>Kineococcus</taxon>
    </lineage>
</organism>
<dbReference type="Proteomes" id="UP000239485">
    <property type="component" value="Unassembled WGS sequence"/>
</dbReference>
<keyword evidence="1" id="KW-0732">Signal</keyword>
<dbReference type="PROSITE" id="PS51257">
    <property type="entry name" value="PROKAR_LIPOPROTEIN"/>
    <property type="match status" value="1"/>
</dbReference>
<feature type="chain" id="PRO_5038797331" description="Lipoprotein" evidence="1">
    <location>
        <begin position="25"/>
        <end position="209"/>
    </location>
</feature>